<dbReference type="PANTHER" id="PTHR42643:SF24">
    <property type="entry name" value="IONOTROPIC RECEPTOR 60A"/>
    <property type="match status" value="1"/>
</dbReference>
<evidence type="ECO:0000256" key="5">
    <source>
        <dbReference type="ARBA" id="ARBA00022692"/>
    </source>
</evidence>
<dbReference type="AlphaFoldDB" id="A0A6L2PCU5"/>
<keyword evidence="6 13" id="KW-1133">Transmembrane helix</keyword>
<dbReference type="InterPro" id="IPR052192">
    <property type="entry name" value="Insect_Ionotropic_Sensory_Rcpt"/>
</dbReference>
<protein>
    <recommendedName>
        <fullName evidence="18">Ionotropic glutamate receptor C-terminal domain-containing protein</fullName>
    </recommendedName>
</protein>
<evidence type="ECO:0000256" key="6">
    <source>
        <dbReference type="ARBA" id="ARBA00022989"/>
    </source>
</evidence>
<evidence type="ECO:0000256" key="1">
    <source>
        <dbReference type="ARBA" id="ARBA00004651"/>
    </source>
</evidence>
<keyword evidence="4" id="KW-1003">Cell membrane</keyword>
<evidence type="ECO:0000313" key="17">
    <source>
        <dbReference type="Proteomes" id="UP000502823"/>
    </source>
</evidence>
<feature type="domain" description="Ionotropic glutamate receptor C-terminal" evidence="14">
    <location>
        <begin position="110"/>
        <end position="208"/>
    </location>
</feature>
<sequence>SPRRGQFLYVFGTSVMSLVSYLCNHRSAFRESIDGGTGSQKNGSWDGMIGMLVRGEAEVGASSFLITEKRMEVVDYTHSLAEAGTNVYIRRPEVYSLPWTSSLSPFSSRLWFCVLTALALLTLALCSVCGMQRRHGGWDETPFGLRDSWLCMLGVFCQQGYYVTPLACAGRVVYFTSHLCAIVLMAGYAGNYISFLSAGRPMVMPFTSWRGMLEDGSYRLGAMSRSAQVNFFDGATDALSKEVYEKLILPDVHNLPRDYADAFKRVCDSRYAFMSSADMMRRFTRNLNCSFIALPHANIPGVIAMTTVKKFPYRGLINH</sequence>
<feature type="transmembrane region" description="Helical" evidence="13">
    <location>
        <begin position="172"/>
        <end position="195"/>
    </location>
</feature>
<name>A0A6L2PCU5_COPFO</name>
<dbReference type="GO" id="GO:0005886">
    <property type="term" value="C:plasma membrane"/>
    <property type="evidence" value="ECO:0007669"/>
    <property type="project" value="UniProtKB-SubCell"/>
</dbReference>
<evidence type="ECO:0000256" key="8">
    <source>
        <dbReference type="ARBA" id="ARBA00023136"/>
    </source>
</evidence>
<reference evidence="17" key="1">
    <citation type="submission" date="2020-01" db="EMBL/GenBank/DDBJ databases">
        <title>Draft genome sequence of the Termite Coptotermes fromosanus.</title>
        <authorList>
            <person name="Itakura S."/>
            <person name="Yosikawa Y."/>
            <person name="Umezawa K."/>
        </authorList>
    </citation>
    <scope>NUCLEOTIDE SEQUENCE [LARGE SCALE GENOMIC DNA]</scope>
</reference>
<dbReference type="Gene3D" id="3.40.190.10">
    <property type="entry name" value="Periplasmic binding protein-like II"/>
    <property type="match status" value="1"/>
</dbReference>
<dbReference type="Proteomes" id="UP000502823">
    <property type="component" value="Unassembled WGS sequence"/>
</dbReference>
<dbReference type="GO" id="GO:0050906">
    <property type="term" value="P:detection of stimulus involved in sensory perception"/>
    <property type="evidence" value="ECO:0007669"/>
    <property type="project" value="UniProtKB-ARBA"/>
</dbReference>
<evidence type="ECO:0000256" key="13">
    <source>
        <dbReference type="SAM" id="Phobius"/>
    </source>
</evidence>
<keyword evidence="8 13" id="KW-0472">Membrane</keyword>
<keyword evidence="17" id="KW-1185">Reference proteome</keyword>
<feature type="transmembrane region" description="Helical" evidence="13">
    <location>
        <begin position="6"/>
        <end position="23"/>
    </location>
</feature>
<keyword evidence="9" id="KW-0675">Receptor</keyword>
<dbReference type="EMBL" id="BLKM01000062">
    <property type="protein sequence ID" value="GFG28385.1"/>
    <property type="molecule type" value="Genomic_DNA"/>
</dbReference>
<feature type="non-terminal residue" evidence="16">
    <location>
        <position position="1"/>
    </location>
</feature>
<keyword evidence="12" id="KW-0407">Ion channel</keyword>
<evidence type="ECO:0000313" key="16">
    <source>
        <dbReference type="EMBL" id="GFG28385.1"/>
    </source>
</evidence>
<evidence type="ECO:0000256" key="3">
    <source>
        <dbReference type="ARBA" id="ARBA00022448"/>
    </source>
</evidence>
<comment type="similarity">
    <text evidence="2">Belongs to the glutamate-gated ion channel (TC 1.A.10.1) family.</text>
</comment>
<evidence type="ECO:0008006" key="18">
    <source>
        <dbReference type="Google" id="ProtNLM"/>
    </source>
</evidence>
<keyword evidence="7" id="KW-0406">Ion transport</keyword>
<comment type="subcellular location">
    <subcellularLocation>
        <location evidence="1">Cell membrane</location>
        <topology evidence="1">Multi-pass membrane protein</topology>
    </subcellularLocation>
</comment>
<proteinExistence type="inferred from homology"/>
<feature type="domain" description="Ionotropic glutamate receptor L-glutamate and glycine-binding" evidence="15">
    <location>
        <begin position="16"/>
        <end position="92"/>
    </location>
</feature>
<dbReference type="Pfam" id="PF00060">
    <property type="entry name" value="Lig_chan"/>
    <property type="match status" value="1"/>
</dbReference>
<keyword evidence="10" id="KW-0325">Glycoprotein</keyword>
<dbReference type="InterPro" id="IPR001320">
    <property type="entry name" value="Iontro_rcpt_C"/>
</dbReference>
<evidence type="ECO:0000256" key="12">
    <source>
        <dbReference type="ARBA" id="ARBA00023303"/>
    </source>
</evidence>
<dbReference type="InterPro" id="IPR019594">
    <property type="entry name" value="Glu/Gly-bd"/>
</dbReference>
<evidence type="ECO:0000259" key="14">
    <source>
        <dbReference type="Pfam" id="PF00060"/>
    </source>
</evidence>
<dbReference type="OrthoDB" id="6117597at2759"/>
<evidence type="ECO:0000256" key="11">
    <source>
        <dbReference type="ARBA" id="ARBA00023286"/>
    </source>
</evidence>
<evidence type="ECO:0000256" key="2">
    <source>
        <dbReference type="ARBA" id="ARBA00008685"/>
    </source>
</evidence>
<evidence type="ECO:0000256" key="4">
    <source>
        <dbReference type="ARBA" id="ARBA00022475"/>
    </source>
</evidence>
<comment type="caution">
    <text evidence="16">The sequence shown here is derived from an EMBL/GenBank/DDBJ whole genome shotgun (WGS) entry which is preliminary data.</text>
</comment>
<keyword evidence="3" id="KW-0813">Transport</keyword>
<evidence type="ECO:0000256" key="10">
    <source>
        <dbReference type="ARBA" id="ARBA00023180"/>
    </source>
</evidence>
<feature type="non-terminal residue" evidence="16">
    <location>
        <position position="319"/>
    </location>
</feature>
<feature type="transmembrane region" description="Helical" evidence="13">
    <location>
        <begin position="110"/>
        <end position="133"/>
    </location>
</feature>
<organism evidence="16 17">
    <name type="scientific">Coptotermes formosanus</name>
    <name type="common">Formosan subterranean termite</name>
    <dbReference type="NCBI Taxonomy" id="36987"/>
    <lineage>
        <taxon>Eukaryota</taxon>
        <taxon>Metazoa</taxon>
        <taxon>Ecdysozoa</taxon>
        <taxon>Arthropoda</taxon>
        <taxon>Hexapoda</taxon>
        <taxon>Insecta</taxon>
        <taxon>Pterygota</taxon>
        <taxon>Neoptera</taxon>
        <taxon>Polyneoptera</taxon>
        <taxon>Dictyoptera</taxon>
        <taxon>Blattodea</taxon>
        <taxon>Blattoidea</taxon>
        <taxon>Termitoidae</taxon>
        <taxon>Rhinotermitidae</taxon>
        <taxon>Coptotermes</taxon>
    </lineage>
</organism>
<dbReference type="InParanoid" id="A0A6L2PCU5"/>
<dbReference type="GO" id="GO:0015276">
    <property type="term" value="F:ligand-gated monoatomic ion channel activity"/>
    <property type="evidence" value="ECO:0007669"/>
    <property type="project" value="InterPro"/>
</dbReference>
<gene>
    <name evidence="16" type="ORF">Cfor_10297</name>
</gene>
<evidence type="ECO:0000256" key="9">
    <source>
        <dbReference type="ARBA" id="ARBA00023170"/>
    </source>
</evidence>
<evidence type="ECO:0000256" key="7">
    <source>
        <dbReference type="ARBA" id="ARBA00023065"/>
    </source>
</evidence>
<dbReference type="Pfam" id="PF10613">
    <property type="entry name" value="Lig_chan-Glu_bd"/>
    <property type="match status" value="1"/>
</dbReference>
<evidence type="ECO:0000259" key="15">
    <source>
        <dbReference type="Pfam" id="PF10613"/>
    </source>
</evidence>
<dbReference type="PANTHER" id="PTHR42643">
    <property type="entry name" value="IONOTROPIC RECEPTOR 20A-RELATED"/>
    <property type="match status" value="1"/>
</dbReference>
<dbReference type="Gene3D" id="1.10.287.70">
    <property type="match status" value="1"/>
</dbReference>
<keyword evidence="5 13" id="KW-0812">Transmembrane</keyword>
<dbReference type="SUPFAM" id="SSF53850">
    <property type="entry name" value="Periplasmic binding protein-like II"/>
    <property type="match status" value="1"/>
</dbReference>
<accession>A0A6L2PCU5</accession>
<keyword evidence="11" id="KW-1071">Ligand-gated ion channel</keyword>